<comment type="caution">
    <text evidence="1">The sequence shown here is derived from an EMBL/GenBank/DDBJ whole genome shotgun (WGS) entry which is preliminary data.</text>
</comment>
<name>A0A9P8TR75_WICPI</name>
<dbReference type="EMBL" id="JAEUBG010000687">
    <property type="protein sequence ID" value="KAH3687651.1"/>
    <property type="molecule type" value="Genomic_DNA"/>
</dbReference>
<evidence type="ECO:0000313" key="1">
    <source>
        <dbReference type="EMBL" id="KAH3687651.1"/>
    </source>
</evidence>
<dbReference type="Proteomes" id="UP000774326">
    <property type="component" value="Unassembled WGS sequence"/>
</dbReference>
<proteinExistence type="predicted"/>
<reference evidence="1" key="1">
    <citation type="journal article" date="2021" name="Open Biol.">
        <title>Shared evolutionary footprints suggest mitochondrial oxidative damage underlies multiple complex I losses in fungi.</title>
        <authorList>
            <person name="Schikora-Tamarit M.A."/>
            <person name="Marcet-Houben M."/>
            <person name="Nosek J."/>
            <person name="Gabaldon T."/>
        </authorList>
    </citation>
    <scope>NUCLEOTIDE SEQUENCE</scope>
    <source>
        <strain evidence="1">CBS2887</strain>
    </source>
</reference>
<reference evidence="1" key="2">
    <citation type="submission" date="2021-01" db="EMBL/GenBank/DDBJ databases">
        <authorList>
            <person name="Schikora-Tamarit M.A."/>
        </authorList>
    </citation>
    <scope>NUCLEOTIDE SEQUENCE</scope>
    <source>
        <strain evidence="1">CBS2887</strain>
    </source>
</reference>
<dbReference type="OrthoDB" id="2133190at2759"/>
<dbReference type="AlphaFoldDB" id="A0A9P8TR75"/>
<protein>
    <submittedName>
        <fullName evidence="1">Uncharacterized protein</fullName>
    </submittedName>
</protein>
<accession>A0A9P8TR75</accession>
<gene>
    <name evidence="1" type="ORF">WICPIJ_001368</name>
</gene>
<evidence type="ECO:0000313" key="2">
    <source>
        <dbReference type="Proteomes" id="UP000774326"/>
    </source>
</evidence>
<sequence length="194" mass="20728">MKSAGMTLVPWWTNWKKECWALVAGSPKRMEPVEGTNGRPDRVSTTDPVFETEHVGGVDTELGNFFSVSGQSDEVLSNVGGVLDGFQEPGLGRVGIGDGFSSGEIRTTDTDVDDISDGLTGVTLPFTRTNLVGEFLDVLQDGIDFWSNVLAVNVHWLVGSVSQSDVVHSTVFGGVDVVTFEKSISQFSDVGLLG</sequence>
<organism evidence="1 2">
    <name type="scientific">Wickerhamomyces pijperi</name>
    <name type="common">Yeast</name>
    <name type="synonym">Pichia pijperi</name>
    <dbReference type="NCBI Taxonomy" id="599730"/>
    <lineage>
        <taxon>Eukaryota</taxon>
        <taxon>Fungi</taxon>
        <taxon>Dikarya</taxon>
        <taxon>Ascomycota</taxon>
        <taxon>Saccharomycotina</taxon>
        <taxon>Saccharomycetes</taxon>
        <taxon>Phaffomycetales</taxon>
        <taxon>Wickerhamomycetaceae</taxon>
        <taxon>Wickerhamomyces</taxon>
    </lineage>
</organism>
<keyword evidence="2" id="KW-1185">Reference proteome</keyword>